<evidence type="ECO:0000313" key="1">
    <source>
        <dbReference type="EMBL" id="QBZ58681.1"/>
    </source>
</evidence>
<dbReference type="InterPro" id="IPR000999">
    <property type="entry name" value="RNase_III_dom"/>
</dbReference>
<dbReference type="Proteomes" id="UP000294847">
    <property type="component" value="Chromosome 3"/>
</dbReference>
<dbReference type="GO" id="GO:0003735">
    <property type="term" value="F:structural constituent of ribosome"/>
    <property type="evidence" value="ECO:0007669"/>
    <property type="project" value="InterPro"/>
</dbReference>
<accession>A0A4P7NB86</accession>
<gene>
    <name evidence="1" type="ORF">PoMZ_03639</name>
</gene>
<dbReference type="GO" id="GO:0032543">
    <property type="term" value="P:mitochondrial translation"/>
    <property type="evidence" value="ECO:0007669"/>
    <property type="project" value="InterPro"/>
</dbReference>
<dbReference type="InterPro" id="IPR040030">
    <property type="entry name" value="Ribosomal_mL57"/>
</dbReference>
<dbReference type="AlphaFoldDB" id="A0A4P7NB86"/>
<dbReference type="InterPro" id="IPR036389">
    <property type="entry name" value="RNase_III_sf"/>
</dbReference>
<dbReference type="EMBL" id="CP034206">
    <property type="protein sequence ID" value="QBZ58681.1"/>
    <property type="molecule type" value="Genomic_DNA"/>
</dbReference>
<proteinExistence type="predicted"/>
<dbReference type="FunFam" id="1.10.1520.10:FF:000018">
    <property type="entry name" value="RNase III domain protein"/>
    <property type="match status" value="1"/>
</dbReference>
<sequence length="262" mass="29683">MAFNSARCGLSTSTRVLRRCSAPLLSRPFSQSLARQVTTAAEVADEQPVNSNLPRWAKTPERMKSTVPLGEMRNPSNRQFYQVNESQARLDQFYNSFLGRDGEMMLGDEAKWLSVTHKSYDQGRRGFNSRLALHGKQVLRLEITQMILATPSIQRAEPSTEDVVETRQPFEHPALARVNNLAHVNYRDIVDQVKLARLGMEYGLHEVVRWQPRAISSINSSGMQKVMKDCIYAIIGAISMQHGAEVARRVCRERVIKKVRGD</sequence>
<dbReference type="CDD" id="cd00593">
    <property type="entry name" value="RIBOc"/>
    <property type="match status" value="1"/>
</dbReference>
<dbReference type="PANTHER" id="PTHR28160:SF1">
    <property type="entry name" value="LARGE RIBOSOMAL SUBUNIT PROTEIN ML57"/>
    <property type="match status" value="1"/>
</dbReference>
<dbReference type="VEuPathDB" id="FungiDB:M_BR32_EuGene_00076611"/>
<dbReference type="Pfam" id="PF14622">
    <property type="entry name" value="Ribonucleas_3_3"/>
    <property type="match status" value="1"/>
</dbReference>
<dbReference type="SUPFAM" id="SSF69065">
    <property type="entry name" value="RNase III domain-like"/>
    <property type="match status" value="1"/>
</dbReference>
<dbReference type="GO" id="GO:0006396">
    <property type="term" value="P:RNA processing"/>
    <property type="evidence" value="ECO:0007669"/>
    <property type="project" value="InterPro"/>
</dbReference>
<reference evidence="1 2" key="1">
    <citation type="journal article" date="2019" name="Mol. Biol. Evol.">
        <title>Blast fungal genomes show frequent chromosomal changes, gene gains and losses, and effector gene turnover.</title>
        <authorList>
            <person name="Gomez Luciano L.B."/>
            <person name="Jason Tsai I."/>
            <person name="Chuma I."/>
            <person name="Tosa Y."/>
            <person name="Chen Y.H."/>
            <person name="Li J.Y."/>
            <person name="Li M.Y."/>
            <person name="Jade Lu M.Y."/>
            <person name="Nakayashiki H."/>
            <person name="Li W.H."/>
        </authorList>
    </citation>
    <scope>NUCLEOTIDE SEQUENCE [LARGE SCALE GENOMIC DNA]</scope>
    <source>
        <strain evidence="1">MZ5-1-6</strain>
    </source>
</reference>
<dbReference type="GO" id="GO:0004525">
    <property type="term" value="F:ribonuclease III activity"/>
    <property type="evidence" value="ECO:0007669"/>
    <property type="project" value="InterPro"/>
</dbReference>
<evidence type="ECO:0000313" key="2">
    <source>
        <dbReference type="Proteomes" id="UP000294847"/>
    </source>
</evidence>
<protein>
    <submittedName>
        <fullName evidence="1">Uncharacterized protein</fullName>
    </submittedName>
</protein>
<dbReference type="PROSITE" id="PS50142">
    <property type="entry name" value="RNASE_3_2"/>
    <property type="match status" value="1"/>
</dbReference>
<dbReference type="PANTHER" id="PTHR28160">
    <property type="entry name" value="54S RIBOSOMAL PROTEIN L15, MITOCHONDRIAL"/>
    <property type="match status" value="1"/>
</dbReference>
<name>A0A4P7NB86_PYROR</name>
<dbReference type="Gene3D" id="1.10.1520.10">
    <property type="entry name" value="Ribonuclease III domain"/>
    <property type="match status" value="1"/>
</dbReference>
<organism evidence="1 2">
    <name type="scientific">Pyricularia oryzae</name>
    <name type="common">Rice blast fungus</name>
    <name type="synonym">Magnaporthe oryzae</name>
    <dbReference type="NCBI Taxonomy" id="318829"/>
    <lineage>
        <taxon>Eukaryota</taxon>
        <taxon>Fungi</taxon>
        <taxon>Dikarya</taxon>
        <taxon>Ascomycota</taxon>
        <taxon>Pezizomycotina</taxon>
        <taxon>Sordariomycetes</taxon>
        <taxon>Sordariomycetidae</taxon>
        <taxon>Magnaporthales</taxon>
        <taxon>Pyriculariaceae</taxon>
        <taxon>Pyricularia</taxon>
    </lineage>
</organism>
<dbReference type="GO" id="GO:0005762">
    <property type="term" value="C:mitochondrial large ribosomal subunit"/>
    <property type="evidence" value="ECO:0007669"/>
    <property type="project" value="InterPro"/>
</dbReference>